<dbReference type="SMART" id="SM00239">
    <property type="entry name" value="C2"/>
    <property type="match status" value="2"/>
</dbReference>
<accession>A0AAD4LHM0</accession>
<proteinExistence type="predicted"/>
<dbReference type="GO" id="GO:0005509">
    <property type="term" value="F:calcium ion binding"/>
    <property type="evidence" value="ECO:0007669"/>
    <property type="project" value="TreeGrafter"/>
</dbReference>
<evidence type="ECO:0000313" key="4">
    <source>
        <dbReference type="EMBL" id="KAH8991222.1"/>
    </source>
</evidence>
<dbReference type="Proteomes" id="UP001201163">
    <property type="component" value="Unassembled WGS sequence"/>
</dbReference>
<evidence type="ECO:0000256" key="1">
    <source>
        <dbReference type="ARBA" id="ARBA00022723"/>
    </source>
</evidence>
<dbReference type="Gene3D" id="2.60.40.150">
    <property type="entry name" value="C2 domain"/>
    <property type="match status" value="2"/>
</dbReference>
<dbReference type="Pfam" id="PF00168">
    <property type="entry name" value="C2"/>
    <property type="match status" value="2"/>
</dbReference>
<reference evidence="4" key="1">
    <citation type="submission" date="2022-01" db="EMBL/GenBank/DDBJ databases">
        <title>Comparative genomics reveals a dynamic genome evolution in the ectomycorrhizal milk-cap (Lactarius) mushrooms.</title>
        <authorList>
            <consortium name="DOE Joint Genome Institute"/>
            <person name="Lebreton A."/>
            <person name="Tang N."/>
            <person name="Kuo A."/>
            <person name="LaButti K."/>
            <person name="Drula E."/>
            <person name="Barry K."/>
            <person name="Clum A."/>
            <person name="Lipzen A."/>
            <person name="Mousain D."/>
            <person name="Ng V."/>
            <person name="Wang R."/>
            <person name="Wang X."/>
            <person name="Dai Y."/>
            <person name="Henrissat B."/>
            <person name="Grigoriev I.V."/>
            <person name="Guerin-Laguette A."/>
            <person name="Yu F."/>
            <person name="Martin F.M."/>
        </authorList>
    </citation>
    <scope>NUCLEOTIDE SEQUENCE</scope>
    <source>
        <strain evidence="4">QP</strain>
    </source>
</reference>
<protein>
    <submittedName>
        <fullName evidence="4">C2 domain-containing protein</fullName>
    </submittedName>
</protein>
<dbReference type="CDD" id="cd00030">
    <property type="entry name" value="C2"/>
    <property type="match status" value="1"/>
</dbReference>
<dbReference type="PANTHER" id="PTHR45911:SF4">
    <property type="entry name" value="MULTIPLE C2 AND TRANSMEMBRANE DOMAIN-CONTAINING PROTEIN"/>
    <property type="match status" value="1"/>
</dbReference>
<keyword evidence="2" id="KW-0106">Calcium</keyword>
<comment type="caution">
    <text evidence="4">The sequence shown here is derived from an EMBL/GenBank/DDBJ whole genome shotgun (WGS) entry which is preliminary data.</text>
</comment>
<dbReference type="AlphaFoldDB" id="A0AAD4LHM0"/>
<dbReference type="PROSITE" id="PS50004">
    <property type="entry name" value="C2"/>
    <property type="match status" value="2"/>
</dbReference>
<dbReference type="GO" id="GO:0016020">
    <property type="term" value="C:membrane"/>
    <property type="evidence" value="ECO:0007669"/>
    <property type="project" value="TreeGrafter"/>
</dbReference>
<feature type="domain" description="C2" evidence="3">
    <location>
        <begin position="21"/>
        <end position="144"/>
    </location>
</feature>
<dbReference type="InterPro" id="IPR035892">
    <property type="entry name" value="C2_domain_sf"/>
</dbReference>
<evidence type="ECO:0000259" key="3">
    <source>
        <dbReference type="PROSITE" id="PS50004"/>
    </source>
</evidence>
<feature type="domain" description="C2" evidence="3">
    <location>
        <begin position="186"/>
        <end position="310"/>
    </location>
</feature>
<gene>
    <name evidence="4" type="ORF">EDB92DRAFT_1946014</name>
</gene>
<name>A0AAD4LHM0_9AGAM</name>
<evidence type="ECO:0000313" key="5">
    <source>
        <dbReference type="Proteomes" id="UP001201163"/>
    </source>
</evidence>
<sequence>MASTKTVLEPTRTVKPTRIFGRGTSSDSSALNLGEAPVVVLRVQVLSCQDLVAKDSNGKSDPYVVVSFMGKQSKTPVCKKNLNPVYKAKEATFDFPIYMSLVNKLGTLEFAVWDKDLIGKDDFLGNYALPIDQWFNGTAFAFNVPDNRDFPVNLKSSPSGIMRIKVGFVPPNSTSQLDFEKIYNALKSAVQVIAPSVIDKHHVGTVIVDIIRARDLPKWPNMTHMGWDMDPFVEVSIGEKAKRTKVIRHSQNPVWDERLYFRVREHDLSLPIRIAVFDRDKFSRNDYVGMAEITIAPLVERAAKKGSNTGLYHDDLPTIDDFELPLTPTKKPGRVCETIPTITLCVSFQWDVAIRN</sequence>
<keyword evidence="1" id="KW-0479">Metal-binding</keyword>
<evidence type="ECO:0000256" key="2">
    <source>
        <dbReference type="ARBA" id="ARBA00022837"/>
    </source>
</evidence>
<keyword evidence="5" id="KW-1185">Reference proteome</keyword>
<dbReference type="PANTHER" id="PTHR45911">
    <property type="entry name" value="C2 DOMAIN-CONTAINING PROTEIN"/>
    <property type="match status" value="1"/>
</dbReference>
<organism evidence="4 5">
    <name type="scientific">Lactarius akahatsu</name>
    <dbReference type="NCBI Taxonomy" id="416441"/>
    <lineage>
        <taxon>Eukaryota</taxon>
        <taxon>Fungi</taxon>
        <taxon>Dikarya</taxon>
        <taxon>Basidiomycota</taxon>
        <taxon>Agaricomycotina</taxon>
        <taxon>Agaricomycetes</taxon>
        <taxon>Russulales</taxon>
        <taxon>Russulaceae</taxon>
        <taxon>Lactarius</taxon>
    </lineage>
</organism>
<dbReference type="EMBL" id="JAKELL010000027">
    <property type="protein sequence ID" value="KAH8991222.1"/>
    <property type="molecule type" value="Genomic_DNA"/>
</dbReference>
<dbReference type="SUPFAM" id="SSF49562">
    <property type="entry name" value="C2 domain (Calcium/lipid-binding domain, CaLB)"/>
    <property type="match status" value="2"/>
</dbReference>
<dbReference type="InterPro" id="IPR000008">
    <property type="entry name" value="C2_dom"/>
</dbReference>